<organism evidence="2 3">
    <name type="scientific">Portunus trituberculatus</name>
    <name type="common">Swimming crab</name>
    <name type="synonym">Neptunus trituberculatus</name>
    <dbReference type="NCBI Taxonomy" id="210409"/>
    <lineage>
        <taxon>Eukaryota</taxon>
        <taxon>Metazoa</taxon>
        <taxon>Ecdysozoa</taxon>
        <taxon>Arthropoda</taxon>
        <taxon>Crustacea</taxon>
        <taxon>Multicrustacea</taxon>
        <taxon>Malacostraca</taxon>
        <taxon>Eumalacostraca</taxon>
        <taxon>Eucarida</taxon>
        <taxon>Decapoda</taxon>
        <taxon>Pleocyemata</taxon>
        <taxon>Brachyura</taxon>
        <taxon>Eubrachyura</taxon>
        <taxon>Portunoidea</taxon>
        <taxon>Portunidae</taxon>
        <taxon>Portuninae</taxon>
        <taxon>Portunus</taxon>
    </lineage>
</organism>
<reference evidence="2 3" key="1">
    <citation type="submission" date="2019-05" db="EMBL/GenBank/DDBJ databases">
        <title>Another draft genome of Portunus trituberculatus and its Hox gene families provides insights of decapod evolution.</title>
        <authorList>
            <person name="Jeong J.-H."/>
            <person name="Song I."/>
            <person name="Kim S."/>
            <person name="Choi T."/>
            <person name="Kim D."/>
            <person name="Ryu S."/>
            <person name="Kim W."/>
        </authorList>
    </citation>
    <scope>NUCLEOTIDE SEQUENCE [LARGE SCALE GENOMIC DNA]</scope>
    <source>
        <tissue evidence="2">Muscle</tissue>
    </source>
</reference>
<gene>
    <name evidence="2" type="ORF">E2C01_051220</name>
</gene>
<feature type="region of interest" description="Disordered" evidence="1">
    <location>
        <begin position="38"/>
        <end position="117"/>
    </location>
</feature>
<dbReference type="Proteomes" id="UP000324222">
    <property type="component" value="Unassembled WGS sequence"/>
</dbReference>
<evidence type="ECO:0000313" key="3">
    <source>
        <dbReference type="Proteomes" id="UP000324222"/>
    </source>
</evidence>
<protein>
    <submittedName>
        <fullName evidence="2">Uncharacterized protein</fullName>
    </submittedName>
</protein>
<evidence type="ECO:0000256" key="1">
    <source>
        <dbReference type="SAM" id="MobiDB-lite"/>
    </source>
</evidence>
<proteinExistence type="predicted"/>
<feature type="compositionally biased region" description="Polar residues" evidence="1">
    <location>
        <begin position="99"/>
        <end position="110"/>
    </location>
</feature>
<feature type="compositionally biased region" description="Polar residues" evidence="1">
    <location>
        <begin position="60"/>
        <end position="90"/>
    </location>
</feature>
<sequence>MVHLAEDSGLVLTIYDLANEGSSQAFGTLTRSHRVAHGMDSHHLTHAEEPLTRCSRSPIERTTYQEEQPLLTGNASRQSKSAPGRESSTGRIWRHSASGPDTSSQGTSGDISRRARR</sequence>
<comment type="caution">
    <text evidence="2">The sequence shown here is derived from an EMBL/GenBank/DDBJ whole genome shotgun (WGS) entry which is preliminary data.</text>
</comment>
<feature type="compositionally biased region" description="Basic and acidic residues" evidence="1">
    <location>
        <begin position="38"/>
        <end position="51"/>
    </location>
</feature>
<keyword evidence="3" id="KW-1185">Reference proteome</keyword>
<accession>A0A5B7GE56</accession>
<evidence type="ECO:0000313" key="2">
    <source>
        <dbReference type="EMBL" id="MPC57242.1"/>
    </source>
</evidence>
<dbReference type="AlphaFoldDB" id="A0A5B7GE56"/>
<name>A0A5B7GE56_PORTR</name>
<dbReference type="EMBL" id="VSRR010014622">
    <property type="protein sequence ID" value="MPC57242.1"/>
    <property type="molecule type" value="Genomic_DNA"/>
</dbReference>